<reference evidence="2" key="2">
    <citation type="journal article" date="2023" name="BMC Genomics">
        <title>Pest status, molecular evolution, and epigenetic factors derived from the genome assembly of Frankliniella fusca, a thysanopteran phytovirus vector.</title>
        <authorList>
            <person name="Catto M.A."/>
            <person name="Labadie P.E."/>
            <person name="Jacobson A.L."/>
            <person name="Kennedy G.G."/>
            <person name="Srinivasan R."/>
            <person name="Hunt B.G."/>
        </authorList>
    </citation>
    <scope>NUCLEOTIDE SEQUENCE</scope>
    <source>
        <strain evidence="2">PL_HMW_Pooled</strain>
    </source>
</reference>
<dbReference type="GO" id="GO:0010468">
    <property type="term" value="P:regulation of gene expression"/>
    <property type="evidence" value="ECO:0007669"/>
    <property type="project" value="TreeGrafter"/>
</dbReference>
<keyword evidence="3" id="KW-1185">Reference proteome</keyword>
<feature type="domain" description="JmjC" evidence="1">
    <location>
        <begin position="1"/>
        <end position="101"/>
    </location>
</feature>
<accession>A0AAE1LAS0</accession>
<organism evidence="2 3">
    <name type="scientific">Frankliniella fusca</name>
    <dbReference type="NCBI Taxonomy" id="407009"/>
    <lineage>
        <taxon>Eukaryota</taxon>
        <taxon>Metazoa</taxon>
        <taxon>Ecdysozoa</taxon>
        <taxon>Arthropoda</taxon>
        <taxon>Hexapoda</taxon>
        <taxon>Insecta</taxon>
        <taxon>Pterygota</taxon>
        <taxon>Neoptera</taxon>
        <taxon>Paraneoptera</taxon>
        <taxon>Thysanoptera</taxon>
        <taxon>Terebrantia</taxon>
        <taxon>Thripoidea</taxon>
        <taxon>Thripidae</taxon>
        <taxon>Frankliniella</taxon>
    </lineage>
</organism>
<dbReference type="Gene3D" id="2.60.120.650">
    <property type="entry name" value="Cupin"/>
    <property type="match status" value="1"/>
</dbReference>
<dbReference type="Proteomes" id="UP001219518">
    <property type="component" value="Unassembled WGS sequence"/>
</dbReference>
<sequence>FFVPPGWYDAFIWMLRNLAIPDDQKGLVCQLPHKDLWISPRTVVNCGIPVYTIVQRPGDIVYLLPNAIHWGFNVDFNVNEACNYVCPLWVLPGMLSHQRCCCHQKWAARFEIRDVLAAHGAEAKHLKLWSSGETLIIGRDLKASQPLLYTRLKDVYDRCLDEEAMSVGVIKAVPASWNLQDGADAPLFPKCTLCSYCPGRCRSDAYERIRALHSPLPVETKPGVLTLAEGLARAF</sequence>
<evidence type="ECO:0000313" key="3">
    <source>
        <dbReference type="Proteomes" id="UP001219518"/>
    </source>
</evidence>
<comment type="caution">
    <text evidence="2">The sequence shown here is derived from an EMBL/GenBank/DDBJ whole genome shotgun (WGS) entry which is preliminary data.</text>
</comment>
<evidence type="ECO:0000313" key="2">
    <source>
        <dbReference type="EMBL" id="KAK3911884.1"/>
    </source>
</evidence>
<dbReference type="GO" id="GO:0000785">
    <property type="term" value="C:chromatin"/>
    <property type="evidence" value="ECO:0007669"/>
    <property type="project" value="TreeGrafter"/>
</dbReference>
<feature type="non-terminal residue" evidence="2">
    <location>
        <position position="1"/>
    </location>
</feature>
<dbReference type="GO" id="GO:0032454">
    <property type="term" value="F:histone H3K9 demethylase activity"/>
    <property type="evidence" value="ECO:0007669"/>
    <property type="project" value="TreeGrafter"/>
</dbReference>
<dbReference type="InterPro" id="IPR003347">
    <property type="entry name" value="JmjC_dom"/>
</dbReference>
<dbReference type="PANTHER" id="PTHR10694">
    <property type="entry name" value="LYSINE-SPECIFIC DEMETHYLASE"/>
    <property type="match status" value="1"/>
</dbReference>
<dbReference type="SUPFAM" id="SSF51197">
    <property type="entry name" value="Clavaminate synthase-like"/>
    <property type="match status" value="1"/>
</dbReference>
<dbReference type="GO" id="GO:0005634">
    <property type="term" value="C:nucleus"/>
    <property type="evidence" value="ECO:0007669"/>
    <property type="project" value="TreeGrafter"/>
</dbReference>
<proteinExistence type="predicted"/>
<evidence type="ECO:0000259" key="1">
    <source>
        <dbReference type="PROSITE" id="PS51184"/>
    </source>
</evidence>
<dbReference type="PROSITE" id="PS51184">
    <property type="entry name" value="JMJC"/>
    <property type="match status" value="1"/>
</dbReference>
<name>A0AAE1LAS0_9NEOP</name>
<protein>
    <submittedName>
        <fullName evidence="2">Lysine-specific demethylase 4D</fullName>
    </submittedName>
</protein>
<reference evidence="2" key="1">
    <citation type="submission" date="2021-07" db="EMBL/GenBank/DDBJ databases">
        <authorList>
            <person name="Catto M.A."/>
            <person name="Jacobson A."/>
            <person name="Kennedy G."/>
            <person name="Labadie P."/>
            <person name="Hunt B.G."/>
            <person name="Srinivasan R."/>
        </authorList>
    </citation>
    <scope>NUCLEOTIDE SEQUENCE</scope>
    <source>
        <strain evidence="2">PL_HMW_Pooled</strain>
        <tissue evidence="2">Head</tissue>
    </source>
</reference>
<dbReference type="EMBL" id="JAHWGI010000287">
    <property type="protein sequence ID" value="KAK3911884.1"/>
    <property type="molecule type" value="Genomic_DNA"/>
</dbReference>
<dbReference type="GO" id="GO:0051864">
    <property type="term" value="F:histone H3K36 demethylase activity"/>
    <property type="evidence" value="ECO:0007669"/>
    <property type="project" value="TreeGrafter"/>
</dbReference>
<dbReference type="AlphaFoldDB" id="A0AAE1LAS0"/>
<gene>
    <name evidence="2" type="ORF">KUF71_004564</name>
</gene>
<dbReference type="PANTHER" id="PTHR10694:SF7">
    <property type="entry name" value="[HISTONE H3]-TRIMETHYL-L-LYSINE(9) DEMETHYLASE"/>
    <property type="match status" value="1"/>
</dbReference>
<dbReference type="Pfam" id="PF02373">
    <property type="entry name" value="JmjC"/>
    <property type="match status" value="1"/>
</dbReference>